<evidence type="ECO:0000313" key="1">
    <source>
        <dbReference type="EMBL" id="KAF0746420.1"/>
    </source>
</evidence>
<dbReference type="OrthoDB" id="6612090at2759"/>
<feature type="non-terminal residue" evidence="1">
    <location>
        <position position="256"/>
    </location>
</feature>
<dbReference type="AlphaFoldDB" id="A0A6G0XZI4"/>
<keyword evidence="2" id="KW-1185">Reference proteome</keyword>
<accession>A0A6G0XZI4</accession>
<name>A0A6G0XZI4_APHCR</name>
<gene>
    <name evidence="1" type="ORF">FWK35_00028269</name>
</gene>
<organism evidence="1 2">
    <name type="scientific">Aphis craccivora</name>
    <name type="common">Cowpea aphid</name>
    <dbReference type="NCBI Taxonomy" id="307492"/>
    <lineage>
        <taxon>Eukaryota</taxon>
        <taxon>Metazoa</taxon>
        <taxon>Ecdysozoa</taxon>
        <taxon>Arthropoda</taxon>
        <taxon>Hexapoda</taxon>
        <taxon>Insecta</taxon>
        <taxon>Pterygota</taxon>
        <taxon>Neoptera</taxon>
        <taxon>Paraneoptera</taxon>
        <taxon>Hemiptera</taxon>
        <taxon>Sternorrhyncha</taxon>
        <taxon>Aphidomorpha</taxon>
        <taxon>Aphidoidea</taxon>
        <taxon>Aphididae</taxon>
        <taxon>Aphidini</taxon>
        <taxon>Aphis</taxon>
        <taxon>Aphis</taxon>
    </lineage>
</organism>
<sequence length="256" mass="29547">MDLKPTISRLNIHENIFNCGLQSSIQVKKNIAFQFVINIFKFDVSNIEVNEAIIDIKKCLDQSFFNRYFVKWNNARRENNRFLLDNKIWLEANVTFSQVTYDLCDKKLADCSSYCGRPEVPFNDCSDRSKRRKTQDLLVKNSTETLSYATSMALRKSGNEDAAKLVKEITLTTPKRAQKIRESWKCKKTDTTPSVMSTDEALSLIITASLSKYQYNQLRSNALKHNHNLYPAYNQVLAAKKNAYPDDILITEEKCE</sequence>
<protein>
    <submittedName>
        <fullName evidence="1">Uncharacterized protein</fullName>
    </submittedName>
</protein>
<dbReference type="Proteomes" id="UP000478052">
    <property type="component" value="Unassembled WGS sequence"/>
</dbReference>
<dbReference type="EMBL" id="VUJU01007214">
    <property type="protein sequence ID" value="KAF0746420.1"/>
    <property type="molecule type" value="Genomic_DNA"/>
</dbReference>
<comment type="caution">
    <text evidence="1">The sequence shown here is derived from an EMBL/GenBank/DDBJ whole genome shotgun (WGS) entry which is preliminary data.</text>
</comment>
<evidence type="ECO:0000313" key="2">
    <source>
        <dbReference type="Proteomes" id="UP000478052"/>
    </source>
</evidence>
<reference evidence="1 2" key="1">
    <citation type="submission" date="2019-08" db="EMBL/GenBank/DDBJ databases">
        <title>Whole genome of Aphis craccivora.</title>
        <authorList>
            <person name="Voronova N.V."/>
            <person name="Shulinski R.S."/>
            <person name="Bandarenka Y.V."/>
            <person name="Zhorov D.G."/>
            <person name="Warner D."/>
        </authorList>
    </citation>
    <scope>NUCLEOTIDE SEQUENCE [LARGE SCALE GENOMIC DNA]</scope>
    <source>
        <strain evidence="1">180601</strain>
        <tissue evidence="1">Whole Body</tissue>
    </source>
</reference>
<proteinExistence type="predicted"/>